<keyword evidence="2" id="KW-0449">Lipoprotein</keyword>
<dbReference type="STRING" id="1642646.ING2E5A_0094"/>
<proteinExistence type="predicted"/>
<keyword evidence="1" id="KW-0732">Signal</keyword>
<dbReference type="KEGG" id="pmuc:ING2E5A_0094"/>
<dbReference type="PROSITE" id="PS51257">
    <property type="entry name" value="PROKAR_LIPOPROTEIN"/>
    <property type="match status" value="1"/>
</dbReference>
<evidence type="ECO:0000256" key="1">
    <source>
        <dbReference type="SAM" id="SignalP"/>
    </source>
</evidence>
<dbReference type="InterPro" id="IPR032342">
    <property type="entry name" value="DUF4861"/>
</dbReference>
<gene>
    <name evidence="2" type="ORF">ING2E5A_0094</name>
</gene>
<accession>A0A1G4G3F4</accession>
<protein>
    <submittedName>
        <fullName evidence="2">Putative lipoprotein</fullName>
    </submittedName>
</protein>
<dbReference type="AlphaFoldDB" id="A0A1G4G3F4"/>
<feature type="signal peptide" evidence="1">
    <location>
        <begin position="1"/>
        <end position="21"/>
    </location>
</feature>
<evidence type="ECO:0000313" key="3">
    <source>
        <dbReference type="Proteomes" id="UP000178485"/>
    </source>
</evidence>
<keyword evidence="3" id="KW-1185">Reference proteome</keyword>
<dbReference type="RefSeq" id="WP_231960401.1">
    <property type="nucleotide sequence ID" value="NZ_DUQN01000066.1"/>
</dbReference>
<name>A0A1G4G3F4_9BACT</name>
<dbReference type="EMBL" id="LT608328">
    <property type="protein sequence ID" value="SCM55179.1"/>
    <property type="molecule type" value="Genomic_DNA"/>
</dbReference>
<dbReference type="Proteomes" id="UP000178485">
    <property type="component" value="Chromosome i"/>
</dbReference>
<sequence>MKTNFLATLLLTALLMGCASSGNKVVLTVENPGSTDRENQMAEVSWSEIEAKLGRTEQGVILVNSEGKQLPWQIVTAGTDQKSVIFPVSLKAGETQTFTFKEGEPERFEPLVYGRLVPERKDDFAWENNRTAFRLYGPALKATGEISNGMDFWAKRTEALIIDKWYRDDLAGIASYHEDHGEGLDFYKVGRSLGLGMTAPVDHDTLCLGDNFVTAEVIDNGPLRLTFKLTYEPYPAGGKSVTEQRIISLDAYSLFNKVTNIFETEGEELTLATAIVMDPTKTAITFQDRGIIAYETPGNEANGTIYTAAIHPAGFESVTVMEGHFAGLNRYRPGEAYTYFAGGGWSKAGFDSFDDWTQFVKTEKEKIDHPLRVTIQ</sequence>
<feature type="chain" id="PRO_5009603733" evidence="1">
    <location>
        <begin position="22"/>
        <end position="376"/>
    </location>
</feature>
<organism evidence="2 3">
    <name type="scientific">Petrimonas mucosa</name>
    <dbReference type="NCBI Taxonomy" id="1642646"/>
    <lineage>
        <taxon>Bacteria</taxon>
        <taxon>Pseudomonadati</taxon>
        <taxon>Bacteroidota</taxon>
        <taxon>Bacteroidia</taxon>
        <taxon>Bacteroidales</taxon>
        <taxon>Dysgonomonadaceae</taxon>
        <taxon>Petrimonas</taxon>
    </lineage>
</organism>
<reference evidence="2 3" key="1">
    <citation type="submission" date="2016-08" db="EMBL/GenBank/DDBJ databases">
        <authorList>
            <person name="Seilhamer J.J."/>
        </authorList>
    </citation>
    <scope>NUCLEOTIDE SEQUENCE [LARGE SCALE GENOMIC DNA]</scope>
    <source>
        <strain evidence="2">ING2-E5A</strain>
    </source>
</reference>
<dbReference type="Pfam" id="PF16153">
    <property type="entry name" value="DUF4861"/>
    <property type="match status" value="1"/>
</dbReference>
<evidence type="ECO:0000313" key="2">
    <source>
        <dbReference type="EMBL" id="SCM55179.1"/>
    </source>
</evidence>